<evidence type="ECO:0000259" key="7">
    <source>
        <dbReference type="PROSITE" id="PS50156"/>
    </source>
</evidence>
<feature type="transmembrane region" description="Helical" evidence="6">
    <location>
        <begin position="688"/>
        <end position="710"/>
    </location>
</feature>
<evidence type="ECO:0000256" key="1">
    <source>
        <dbReference type="ARBA" id="ARBA00004651"/>
    </source>
</evidence>
<accession>A0A1I5HM45</accession>
<keyword evidence="2" id="KW-1003">Cell membrane</keyword>
<feature type="transmembrane region" description="Helical" evidence="6">
    <location>
        <begin position="230"/>
        <end position="251"/>
    </location>
</feature>
<dbReference type="RefSeq" id="WP_091654544.1">
    <property type="nucleotide sequence ID" value="NZ_FOVW01000007.1"/>
</dbReference>
<feature type="transmembrane region" description="Helical" evidence="6">
    <location>
        <begin position="263"/>
        <end position="281"/>
    </location>
</feature>
<dbReference type="InterPro" id="IPR004869">
    <property type="entry name" value="MMPL_dom"/>
</dbReference>
<dbReference type="PROSITE" id="PS50156">
    <property type="entry name" value="SSD"/>
    <property type="match status" value="1"/>
</dbReference>
<dbReference type="InterPro" id="IPR050545">
    <property type="entry name" value="Mycobact_MmpL"/>
</dbReference>
<evidence type="ECO:0000256" key="5">
    <source>
        <dbReference type="ARBA" id="ARBA00023136"/>
    </source>
</evidence>
<keyword evidence="3 6" id="KW-0812">Transmembrane</keyword>
<dbReference type="GO" id="GO:0005886">
    <property type="term" value="C:plasma membrane"/>
    <property type="evidence" value="ECO:0007669"/>
    <property type="project" value="UniProtKB-SubCell"/>
</dbReference>
<feature type="domain" description="SSD" evidence="7">
    <location>
        <begin position="233"/>
        <end position="355"/>
    </location>
</feature>
<dbReference type="AlphaFoldDB" id="A0A1I5HM45"/>
<feature type="transmembrane region" description="Helical" evidence="6">
    <location>
        <begin position="387"/>
        <end position="403"/>
    </location>
</feature>
<sequence length="751" mass="84866">MFTKSGANFSFSIAVIFCLILGFLQPKPVFDYDFEQFFPQDDENLAFYREYEEIFGSDNDYLLLAFENSHGRMFDASFLSELDQFQESVTSLEKVDSVFSILTVKEPIISPFGVRERAALSWDLEKDEVNFQGDEKKYQGNLIAKDGESLLVLIKNEDNLSKEDGDLLYGEIQELWKSQDLAPKAVAGKIQTQGDFVDLMQNEFGLFFGASLILMLLILVLIFRSWWGVVIPILVLLVGVLWAFALILLIGKKLALMSVMQPTIFLIVGLSALIHFFTHLIKALKVTQSKDEAISKVFKELWVPVTLTILTTSLGFFSLYFTSIPALKDFGLTTGLGILMMFFSVSLITPFLLYRWKKLSVSSDSEKIAPDFYHKALRQIFIKSKEILVFFFFISMLSVYLGSKIDINGYLLDNLPSDHPIQNDFNFFNEQFGGSNPLEIYLKSSNGSKNLLDYEALKEIDKLEMKLKKEFGEISVLSPVTLVKTLNQAQNQGDYAAFVFPSPGQFRRMERFLGRVSKNQGSLVLSEDLMEGRISARIPDLGSLQMSQIREKVRGYIEEEINGDVIQVRWTGTSYLIDKGHESVTIQMARGLGVAFLLVGIIAGFLFKSWRISFILLIPNIIPLLWMLGLMYFLGVEFKLTTAILFTVAFGIAVDDSIHFMTRLKMELSNGKNLLYALKRTFLETGKAIVLTTLILVSGFAVLIFSRFGVTHYTGLLISSALVFALLADLILLPVILLPMKKVWEKKNGQD</sequence>
<dbReference type="PANTHER" id="PTHR33406:SF13">
    <property type="entry name" value="MEMBRANE PROTEIN YDFJ"/>
    <property type="match status" value="1"/>
</dbReference>
<dbReference type="EMBL" id="FOVW01000007">
    <property type="protein sequence ID" value="SFO49388.1"/>
    <property type="molecule type" value="Genomic_DNA"/>
</dbReference>
<dbReference type="Pfam" id="PF03176">
    <property type="entry name" value="MMPL"/>
    <property type="match status" value="2"/>
</dbReference>
<evidence type="ECO:0000256" key="2">
    <source>
        <dbReference type="ARBA" id="ARBA00022475"/>
    </source>
</evidence>
<dbReference type="Gene3D" id="1.20.1640.10">
    <property type="entry name" value="Multidrug efflux transporter AcrB transmembrane domain"/>
    <property type="match status" value="2"/>
</dbReference>
<dbReference type="Proteomes" id="UP000199564">
    <property type="component" value="Unassembled WGS sequence"/>
</dbReference>
<dbReference type="PANTHER" id="PTHR33406">
    <property type="entry name" value="MEMBRANE PROTEIN MJ1562-RELATED"/>
    <property type="match status" value="1"/>
</dbReference>
<evidence type="ECO:0000313" key="9">
    <source>
        <dbReference type="Proteomes" id="UP000199564"/>
    </source>
</evidence>
<dbReference type="STRING" id="226506.SAMN04488519_107139"/>
<comment type="subcellular location">
    <subcellularLocation>
        <location evidence="1">Cell membrane</location>
        <topology evidence="1">Multi-pass membrane protein</topology>
    </subcellularLocation>
</comment>
<feature type="transmembrane region" description="Helical" evidence="6">
    <location>
        <begin position="333"/>
        <end position="354"/>
    </location>
</feature>
<feature type="transmembrane region" description="Helical" evidence="6">
    <location>
        <begin position="204"/>
        <end position="223"/>
    </location>
</feature>
<feature type="transmembrane region" description="Helical" evidence="6">
    <location>
        <begin position="640"/>
        <end position="658"/>
    </location>
</feature>
<keyword evidence="5 6" id="KW-0472">Membrane</keyword>
<feature type="transmembrane region" description="Helical" evidence="6">
    <location>
        <begin position="588"/>
        <end position="607"/>
    </location>
</feature>
<keyword evidence="9" id="KW-1185">Reference proteome</keyword>
<dbReference type="SUPFAM" id="SSF82866">
    <property type="entry name" value="Multidrug efflux transporter AcrB transmembrane domain"/>
    <property type="match status" value="2"/>
</dbReference>
<protein>
    <recommendedName>
        <fullName evidence="7">SSD domain-containing protein</fullName>
    </recommendedName>
</protein>
<reference evidence="9" key="1">
    <citation type="submission" date="2016-10" db="EMBL/GenBank/DDBJ databases">
        <authorList>
            <person name="Varghese N."/>
            <person name="Submissions S."/>
        </authorList>
    </citation>
    <scope>NUCLEOTIDE SEQUENCE [LARGE SCALE GENOMIC DNA]</scope>
    <source>
        <strain evidence="9">DSM 15282</strain>
    </source>
</reference>
<feature type="transmembrane region" description="Helical" evidence="6">
    <location>
        <begin position="301"/>
        <end position="321"/>
    </location>
</feature>
<feature type="transmembrane region" description="Helical" evidence="6">
    <location>
        <begin position="716"/>
        <end position="738"/>
    </location>
</feature>
<evidence type="ECO:0000256" key="3">
    <source>
        <dbReference type="ARBA" id="ARBA00022692"/>
    </source>
</evidence>
<proteinExistence type="predicted"/>
<evidence type="ECO:0000313" key="8">
    <source>
        <dbReference type="EMBL" id="SFO49388.1"/>
    </source>
</evidence>
<feature type="transmembrane region" description="Helical" evidence="6">
    <location>
        <begin position="614"/>
        <end position="634"/>
    </location>
</feature>
<organism evidence="8 9">
    <name type="scientific">Algoriphagus ornithinivorans</name>
    <dbReference type="NCBI Taxonomy" id="226506"/>
    <lineage>
        <taxon>Bacteria</taxon>
        <taxon>Pseudomonadati</taxon>
        <taxon>Bacteroidota</taxon>
        <taxon>Cytophagia</taxon>
        <taxon>Cytophagales</taxon>
        <taxon>Cyclobacteriaceae</taxon>
        <taxon>Algoriphagus</taxon>
    </lineage>
</organism>
<keyword evidence="4 6" id="KW-1133">Transmembrane helix</keyword>
<evidence type="ECO:0000256" key="6">
    <source>
        <dbReference type="SAM" id="Phobius"/>
    </source>
</evidence>
<name>A0A1I5HM45_9BACT</name>
<dbReference type="InterPro" id="IPR000731">
    <property type="entry name" value="SSD"/>
</dbReference>
<gene>
    <name evidence="8" type="ORF">SAMN04488519_107139</name>
</gene>
<evidence type="ECO:0000256" key="4">
    <source>
        <dbReference type="ARBA" id="ARBA00022989"/>
    </source>
</evidence>